<dbReference type="InterPro" id="IPR038765">
    <property type="entry name" value="Papain-like_cys_pep_sf"/>
</dbReference>
<organism evidence="3 4">
    <name type="scientific">Candidatus Curtissbacteria bacterium GW2011_GWC2_38_9</name>
    <dbReference type="NCBI Taxonomy" id="1618414"/>
    <lineage>
        <taxon>Bacteria</taxon>
        <taxon>Candidatus Curtissiibacteriota</taxon>
    </lineage>
</organism>
<reference evidence="3 4" key="1">
    <citation type="journal article" date="2015" name="Nature">
        <title>rRNA introns, odd ribosomes, and small enigmatic genomes across a large radiation of phyla.</title>
        <authorList>
            <person name="Brown C.T."/>
            <person name="Hug L.A."/>
            <person name="Thomas B.C."/>
            <person name="Sharon I."/>
            <person name="Castelle C.J."/>
            <person name="Singh A."/>
            <person name="Wilkins M.J."/>
            <person name="Williams K.H."/>
            <person name="Banfield J.F."/>
        </authorList>
    </citation>
    <scope>NUCLEOTIDE SEQUENCE [LARGE SCALE GENOMIC DNA]</scope>
</reference>
<evidence type="ECO:0000313" key="4">
    <source>
        <dbReference type="Proteomes" id="UP000034893"/>
    </source>
</evidence>
<proteinExistence type="predicted"/>
<dbReference type="PANTHER" id="PTHR33490:SF6">
    <property type="entry name" value="SLL1049 PROTEIN"/>
    <property type="match status" value="1"/>
</dbReference>
<keyword evidence="1" id="KW-0812">Transmembrane</keyword>
<dbReference type="Proteomes" id="UP000034893">
    <property type="component" value="Unassembled WGS sequence"/>
</dbReference>
<feature type="domain" description="Transglutaminase-like" evidence="2">
    <location>
        <begin position="367"/>
        <end position="440"/>
    </location>
</feature>
<evidence type="ECO:0000256" key="1">
    <source>
        <dbReference type="SAM" id="Phobius"/>
    </source>
</evidence>
<keyword evidence="1" id="KW-0472">Membrane</keyword>
<accession>A0A0G0NUN0</accession>
<comment type="caution">
    <text evidence="3">The sequence shown here is derived from an EMBL/GenBank/DDBJ whole genome shotgun (WGS) entry which is preliminary data.</text>
</comment>
<dbReference type="AlphaFoldDB" id="A0A0G0NUN0"/>
<protein>
    <submittedName>
        <fullName evidence="3">Transglutaminase-like protein</fullName>
    </submittedName>
</protein>
<feature type="transmembrane region" description="Helical" evidence="1">
    <location>
        <begin position="12"/>
        <end position="31"/>
    </location>
</feature>
<dbReference type="Pfam" id="PF01841">
    <property type="entry name" value="Transglut_core"/>
    <property type="match status" value="1"/>
</dbReference>
<dbReference type="SUPFAM" id="SSF54001">
    <property type="entry name" value="Cysteine proteinases"/>
    <property type="match status" value="1"/>
</dbReference>
<dbReference type="EMBL" id="LBVP01000011">
    <property type="protein sequence ID" value="KKQ89569.1"/>
    <property type="molecule type" value="Genomic_DNA"/>
</dbReference>
<evidence type="ECO:0000259" key="2">
    <source>
        <dbReference type="SMART" id="SM00460"/>
    </source>
</evidence>
<evidence type="ECO:0000313" key="3">
    <source>
        <dbReference type="EMBL" id="KKQ89569.1"/>
    </source>
</evidence>
<name>A0A0G0NUN0_9BACT</name>
<dbReference type="Gene3D" id="3.10.620.30">
    <property type="match status" value="1"/>
</dbReference>
<dbReference type="SMART" id="SM00460">
    <property type="entry name" value="TGc"/>
    <property type="match status" value="1"/>
</dbReference>
<dbReference type="PANTHER" id="PTHR33490">
    <property type="entry name" value="BLR5614 PROTEIN-RELATED"/>
    <property type="match status" value="1"/>
</dbReference>
<feature type="transmembrane region" description="Helical" evidence="1">
    <location>
        <begin position="600"/>
        <end position="627"/>
    </location>
</feature>
<sequence length="638" mass="71509">MPHVVINGILNIMKILTRVVLLIVLLFTINYSPFTDNVFAQGEFETDYKVFYLVDSFGKTDVRQEIVLKNKTANYYADKFELKIGSTKVENVKAQDNVGALETNVKFEDNQTLISVKFNQKVIGLGKTLSWNLTYTSGELAAKSGQIWEISIPRLAKAADIGSYQATVSVPISFGPVAFTTPTPKNINKLSGRQEFTFDKDQLIQSGISMSFGQKQVFSFKLNYYLENNNLTGQFHNIALPPDNNYQKIVLEKLDPKPVNMSVDADGNFLAKYKLAPRTNLDITAMGYVEVFSKPSRRIVKNLSIEERDRYTQPQKYWETNNTIIKDKASSLKTPRAIYDFVVSTLTYSKERLNQPKIERLGAVKALASPKDAVCMEFTDLFIALARAAGIPAREIEGYAYTQNERLRPLSLTLPEGDVLHAWPEYWDDNLGWVQIDPTWGSTSGGLDYFNILDFNHLTFVQRGESSTFPYPAGAYKRKENLGEKSVFVSFAQDLPTPTLTPSLTLSFPQKIISAIPLKVEATVANVGSTSIIGQELSLKSDKLENKSTPKIELAILPPFAQENFQFTLQARGLFLNTQDTLVLSYADTQVSKPVRILPIYIIIFSKGLAISAAVAVLIIVLGYFLFKKIKNKKLNFS</sequence>
<keyword evidence="1" id="KW-1133">Transmembrane helix</keyword>
<dbReference type="InterPro" id="IPR002931">
    <property type="entry name" value="Transglutaminase-like"/>
</dbReference>
<gene>
    <name evidence="3" type="ORF">UT12_C0011G0025</name>
</gene>